<dbReference type="AlphaFoldDB" id="A0A370C0R9"/>
<feature type="compositionally biased region" description="Low complexity" evidence="1">
    <location>
        <begin position="28"/>
        <end position="39"/>
    </location>
</feature>
<feature type="region of interest" description="Disordered" evidence="1">
    <location>
        <begin position="1"/>
        <end position="42"/>
    </location>
</feature>
<evidence type="ECO:0000256" key="1">
    <source>
        <dbReference type="SAM" id="MobiDB-lite"/>
    </source>
</evidence>
<feature type="compositionally biased region" description="Low complexity" evidence="1">
    <location>
        <begin position="91"/>
        <end position="106"/>
    </location>
</feature>
<dbReference type="EMBL" id="KZ851915">
    <property type="protein sequence ID" value="RDH20338.1"/>
    <property type="molecule type" value="Genomic_DNA"/>
</dbReference>
<gene>
    <name evidence="3" type="ORF">M747DRAFT_43018</name>
</gene>
<dbReference type="Proteomes" id="UP000253845">
    <property type="component" value="Unassembled WGS sequence"/>
</dbReference>
<evidence type="ECO:0000313" key="4">
    <source>
        <dbReference type="Proteomes" id="UP000253845"/>
    </source>
</evidence>
<protein>
    <submittedName>
        <fullName evidence="3">Uncharacterized protein</fullName>
    </submittedName>
</protein>
<reference evidence="3 4" key="1">
    <citation type="submission" date="2018-07" db="EMBL/GenBank/DDBJ databases">
        <title>Section-level genome sequencing of Aspergillus section Nigri to investigate inter- and intra-species variation.</title>
        <authorList>
            <consortium name="DOE Joint Genome Institute"/>
            <person name="Vesth T.C."/>
            <person name="Nybo J.L."/>
            <person name="Theobald S."/>
            <person name="Frisvad J.C."/>
            <person name="Larsen T.O."/>
            <person name="Nielsen K.F."/>
            <person name="Hoof J.B."/>
            <person name="Brandl J."/>
            <person name="Salamov A."/>
            <person name="Riley R."/>
            <person name="Gladden J.M."/>
            <person name="Phatale P."/>
            <person name="Nielsen M.T."/>
            <person name="Lyhne E.K."/>
            <person name="Kogle M.E."/>
            <person name="Strasser K."/>
            <person name="McDonnell E."/>
            <person name="Barry K."/>
            <person name="Clum A."/>
            <person name="Chen C."/>
            <person name="Nolan M."/>
            <person name="Sandor L."/>
            <person name="Kuo A."/>
            <person name="Lipzen A."/>
            <person name="Hainaut M."/>
            <person name="Drula E."/>
            <person name="Tsang A."/>
            <person name="Magnuson J.K."/>
            <person name="Henrissat B."/>
            <person name="Wiebenga A."/>
            <person name="Simmons B.A."/>
            <person name="Makela M.R."/>
            <person name="De vries R.P."/>
            <person name="Grigoriev I.V."/>
            <person name="Mortensen U.H."/>
            <person name="Baker S.E."/>
            <person name="Andersen M.R."/>
        </authorList>
    </citation>
    <scope>NUCLEOTIDE SEQUENCE [LARGE SCALE GENOMIC DNA]</scope>
    <source>
        <strain evidence="3 4">ATCC 13496</strain>
    </source>
</reference>
<keyword evidence="2" id="KW-0812">Transmembrane</keyword>
<name>A0A370C0R9_ASPNG</name>
<accession>A0A370C0R9</accession>
<sequence>MPTQPSSTPKPRVNMDPHHRQPQQTSIPPRGRPAGARAGAIKDIRQTKEYKVAARRWISVMVGLPILMYTSWSLYERTYGDKRPKRLVERSSSASATPSTLTSGSGKVEGEGEK</sequence>
<dbReference type="VEuPathDB" id="FungiDB:M747DRAFT_43018"/>
<feature type="region of interest" description="Disordered" evidence="1">
    <location>
        <begin position="82"/>
        <end position="114"/>
    </location>
</feature>
<keyword evidence="2" id="KW-1133">Transmembrane helix</keyword>
<evidence type="ECO:0000313" key="3">
    <source>
        <dbReference type="EMBL" id="RDH20338.1"/>
    </source>
</evidence>
<proteinExistence type="predicted"/>
<organism evidence="3 4">
    <name type="scientific">Aspergillus niger ATCC 13496</name>
    <dbReference type="NCBI Taxonomy" id="1353008"/>
    <lineage>
        <taxon>Eukaryota</taxon>
        <taxon>Fungi</taxon>
        <taxon>Dikarya</taxon>
        <taxon>Ascomycota</taxon>
        <taxon>Pezizomycotina</taxon>
        <taxon>Eurotiomycetes</taxon>
        <taxon>Eurotiomycetidae</taxon>
        <taxon>Eurotiales</taxon>
        <taxon>Aspergillaceae</taxon>
        <taxon>Aspergillus</taxon>
        <taxon>Aspergillus subgen. Circumdati</taxon>
    </lineage>
</organism>
<evidence type="ECO:0000256" key="2">
    <source>
        <dbReference type="SAM" id="Phobius"/>
    </source>
</evidence>
<feature type="transmembrane region" description="Helical" evidence="2">
    <location>
        <begin position="57"/>
        <end position="75"/>
    </location>
</feature>
<keyword evidence="2" id="KW-0472">Membrane</keyword>